<dbReference type="Proteomes" id="UP000193689">
    <property type="component" value="Unassembled WGS sequence"/>
</dbReference>
<dbReference type="GO" id="GO:0046872">
    <property type="term" value="F:metal ion binding"/>
    <property type="evidence" value="ECO:0007669"/>
    <property type="project" value="UniProtKB-KW"/>
</dbReference>
<protein>
    <recommendedName>
        <fullName evidence="8">Transcription factor domain-containing protein</fullName>
    </recommendedName>
</protein>
<sequence length="298" mass="33674">MTEVLDNISTIGTNHDIQSSHIAPNSALPCSDSLWALPGSAIDEWSIGQYRYSSSFALCIILSVTELHKIHQFLQTPCDMNDLEKMYEWQTGAQRIDESLTMWREDFVAAVFRLINAESSHEMEPYVVLTNCVLNTAVITLFQARSPCPAGIDKTTEPWSYATTRCVYACENMAHKIRRMSEDETRNCNPHLLYSIFVAARFYIVYSKALDADVPINLHSLAFALRTASVRWPLARCCETVIRTAVAEHRTPVETSSLPKEFYDLRYSSVEILDILLTWTQNCPPGMGICDIGTENTE</sequence>
<dbReference type="EMBL" id="MCFJ01000007">
    <property type="protein sequence ID" value="ORY64477.1"/>
    <property type="molecule type" value="Genomic_DNA"/>
</dbReference>
<name>A0A1Y2DZ18_9PEZI</name>
<keyword evidence="4" id="KW-0804">Transcription</keyword>
<keyword evidence="3" id="KW-0805">Transcription regulation</keyword>
<dbReference type="CDD" id="cd12148">
    <property type="entry name" value="fungal_TF_MHR"/>
    <property type="match status" value="1"/>
</dbReference>
<dbReference type="GO" id="GO:0005634">
    <property type="term" value="C:nucleus"/>
    <property type="evidence" value="ECO:0007669"/>
    <property type="project" value="UniProtKB-SubCell"/>
</dbReference>
<evidence type="ECO:0000256" key="3">
    <source>
        <dbReference type="ARBA" id="ARBA00023015"/>
    </source>
</evidence>
<dbReference type="AlphaFoldDB" id="A0A1Y2DZ18"/>
<keyword evidence="7" id="KW-1185">Reference proteome</keyword>
<dbReference type="GeneID" id="63772217"/>
<dbReference type="PANTHER" id="PTHR47338">
    <property type="entry name" value="ZN(II)2CYS6 TRANSCRIPTION FACTOR (EUROFUNG)-RELATED"/>
    <property type="match status" value="1"/>
</dbReference>
<evidence type="ECO:0000256" key="5">
    <source>
        <dbReference type="ARBA" id="ARBA00023242"/>
    </source>
</evidence>
<evidence type="ECO:0000256" key="4">
    <source>
        <dbReference type="ARBA" id="ARBA00023163"/>
    </source>
</evidence>
<dbReference type="GO" id="GO:0000981">
    <property type="term" value="F:DNA-binding transcription factor activity, RNA polymerase II-specific"/>
    <property type="evidence" value="ECO:0007669"/>
    <property type="project" value="InterPro"/>
</dbReference>
<keyword evidence="5" id="KW-0539">Nucleus</keyword>
<evidence type="ECO:0000313" key="6">
    <source>
        <dbReference type="EMBL" id="ORY64477.1"/>
    </source>
</evidence>
<reference evidence="6 7" key="1">
    <citation type="submission" date="2016-07" db="EMBL/GenBank/DDBJ databases">
        <title>Pervasive Adenine N6-methylation of Active Genes in Fungi.</title>
        <authorList>
            <consortium name="DOE Joint Genome Institute"/>
            <person name="Mondo S.J."/>
            <person name="Dannebaum R.O."/>
            <person name="Kuo R.C."/>
            <person name="Labutti K."/>
            <person name="Haridas S."/>
            <person name="Kuo A."/>
            <person name="Salamov A."/>
            <person name="Ahrendt S.R."/>
            <person name="Lipzen A."/>
            <person name="Sullivan W."/>
            <person name="Andreopoulos W.B."/>
            <person name="Clum A."/>
            <person name="Lindquist E."/>
            <person name="Daum C."/>
            <person name="Ramamoorthy G.K."/>
            <person name="Gryganskyi A."/>
            <person name="Culley D."/>
            <person name="Magnuson J.K."/>
            <person name="James T.Y."/>
            <person name="O'Malley M.A."/>
            <person name="Stajich J.E."/>
            <person name="Spatafora J.W."/>
            <person name="Visel A."/>
            <person name="Grigoriev I.V."/>
        </authorList>
    </citation>
    <scope>NUCLEOTIDE SEQUENCE [LARGE SCALE GENOMIC DNA]</scope>
    <source>
        <strain evidence="6 7">CBS 129021</strain>
    </source>
</reference>
<proteinExistence type="predicted"/>
<comment type="caution">
    <text evidence="6">The sequence shown here is derived from an EMBL/GenBank/DDBJ whole genome shotgun (WGS) entry which is preliminary data.</text>
</comment>
<organism evidence="6 7">
    <name type="scientific">Pseudomassariella vexata</name>
    <dbReference type="NCBI Taxonomy" id="1141098"/>
    <lineage>
        <taxon>Eukaryota</taxon>
        <taxon>Fungi</taxon>
        <taxon>Dikarya</taxon>
        <taxon>Ascomycota</taxon>
        <taxon>Pezizomycotina</taxon>
        <taxon>Sordariomycetes</taxon>
        <taxon>Xylariomycetidae</taxon>
        <taxon>Amphisphaeriales</taxon>
        <taxon>Pseudomassariaceae</taxon>
        <taxon>Pseudomassariella</taxon>
    </lineage>
</organism>
<keyword evidence="2" id="KW-0479">Metal-binding</keyword>
<comment type="subcellular location">
    <subcellularLocation>
        <location evidence="1">Nucleus</location>
    </subcellularLocation>
</comment>
<dbReference type="InParanoid" id="A0A1Y2DZ18"/>
<dbReference type="RefSeq" id="XP_040715891.1">
    <property type="nucleotide sequence ID" value="XM_040856005.1"/>
</dbReference>
<accession>A0A1Y2DZ18</accession>
<gene>
    <name evidence="6" type="ORF">BCR38DRAFT_343124</name>
</gene>
<dbReference type="PANTHER" id="PTHR47338:SF20">
    <property type="entry name" value="ZN(II)2CYS6 TRANSCRIPTION FACTOR (EUROFUNG)"/>
    <property type="match status" value="1"/>
</dbReference>
<evidence type="ECO:0008006" key="8">
    <source>
        <dbReference type="Google" id="ProtNLM"/>
    </source>
</evidence>
<dbReference type="InterPro" id="IPR050815">
    <property type="entry name" value="TF_fung"/>
</dbReference>
<evidence type="ECO:0000256" key="2">
    <source>
        <dbReference type="ARBA" id="ARBA00022723"/>
    </source>
</evidence>
<evidence type="ECO:0000256" key="1">
    <source>
        <dbReference type="ARBA" id="ARBA00004123"/>
    </source>
</evidence>
<evidence type="ECO:0000313" key="7">
    <source>
        <dbReference type="Proteomes" id="UP000193689"/>
    </source>
</evidence>
<dbReference type="OrthoDB" id="2943660at2759"/>